<dbReference type="Pfam" id="PF10193">
    <property type="entry name" value="Telomere_reg-2"/>
    <property type="match status" value="1"/>
</dbReference>
<evidence type="ECO:0000259" key="3">
    <source>
        <dbReference type="Pfam" id="PF10193"/>
    </source>
</evidence>
<dbReference type="GO" id="GO:0042162">
    <property type="term" value="F:telomeric DNA binding"/>
    <property type="evidence" value="ECO:0007669"/>
    <property type="project" value="TreeGrafter"/>
</dbReference>
<dbReference type="GO" id="GO:0051083">
    <property type="term" value="P:'de novo' cotranslational protein folding"/>
    <property type="evidence" value="ECO:0007669"/>
    <property type="project" value="TreeGrafter"/>
</dbReference>
<comment type="caution">
    <text evidence="4">The sequence shown here is derived from an EMBL/GenBank/DDBJ whole genome shotgun (WGS) entry which is preliminary data.</text>
</comment>
<dbReference type="Proteomes" id="UP000053237">
    <property type="component" value="Unassembled WGS sequence"/>
</dbReference>
<reference evidence="4 5" key="1">
    <citation type="submission" date="2012-05" db="EMBL/GenBank/DDBJ databases">
        <title>Recombination and specialization in a pathogen metapopulation.</title>
        <authorList>
            <person name="Gardiner A."/>
            <person name="Kemen E."/>
            <person name="Schultz-Larsen T."/>
            <person name="MacLean D."/>
            <person name="Van Oosterhout C."/>
            <person name="Jones J.D.G."/>
        </authorList>
    </citation>
    <scope>NUCLEOTIDE SEQUENCE [LARGE SCALE GENOMIC DNA]</scope>
    <source>
        <strain evidence="4 5">Ac Nc2</strain>
    </source>
</reference>
<feature type="region of interest" description="Disordered" evidence="2">
    <location>
        <begin position="554"/>
        <end position="582"/>
    </location>
</feature>
<evidence type="ECO:0000313" key="5">
    <source>
        <dbReference type="Proteomes" id="UP000053237"/>
    </source>
</evidence>
<dbReference type="STRING" id="65357.A0A024G673"/>
<dbReference type="OrthoDB" id="10258062at2759"/>
<evidence type="ECO:0000256" key="2">
    <source>
        <dbReference type="SAM" id="MobiDB-lite"/>
    </source>
</evidence>
<sequence>MSSIQDKRALVLHLTSQVEQLEVAAQCFDLNATLKVLNELALLLLHQHESDKSPKILFLDHCYHEFTSKLIALISVYWGSSLTLENKQKYVDVFFTEVPCLHAFESLNALLAKKPDFTSNNDRQVDIELDQKAVADECIRLLHLILISDDKIYALIQNLFEMEACRALGCKNINSNIHQEPRISSIITLPDLVHNRQGRMSAYLFKPAIYFSKLCRSMLQVALKAQRKNATYKMDTFRSFCNKMKRTGRIDYLFNSWLQLLSEAETTKNNISDDPLFTEHIELIKILPEACYEDVLSHLCTSKCQSFGDLSSKVLSSLSSLWTMLSLFVSQTSENEHFRHTLIRKISFEKRINSVGTIKVIVDALNGHFYHSHFPGKSSQALTIIFGELVYSWSQREFSYGKDQLIIASVTTFIRYAMPYVLVDGKLSEKWILILCKGIQVNLICILEISRRTNDLIGSMSQTYLDSSVKALQETGMQVGQSLSHFASPDKHLDFGLAGDDIVDRMNDTDLKHIQPISLSSDPSDETKRNNHLAAKNLCIAKKGSHLAPDEIVAESDDESENVENISNCDSNGDSDLSLSPYDLDDDQKDLVPSRPYYLKDLVVALQNQDEKDIEVALLTEAESLIRKRPMDLDMQAKTMAQVILRLEDRCSIPEFDIMKTKALAALCTHSPAKVIPFCINQVLEKEQMLESRITILKCMAVAAYELSQTGDFRHRQPKDLLMEDIETDTLQLIRTRRWGFQRNPLAPSKKNAFGDHSRTFFYPLIYGYIHYRHSPKTLSDLEHILLSHVLYTLSCIVECSGNSVYTPSMARILLDFAWVERKHSQAGVRRQVLYCISRVFLVLPSYLVQQQLGEKLSDIMQWLSQVRKEDPDTGCREAASLLKPVSELVLLSK</sequence>
<feature type="compositionally biased region" description="Polar residues" evidence="2">
    <location>
        <begin position="563"/>
        <end position="572"/>
    </location>
</feature>
<dbReference type="GO" id="GO:0051879">
    <property type="term" value="F:Hsp90 protein binding"/>
    <property type="evidence" value="ECO:0007669"/>
    <property type="project" value="TreeGrafter"/>
</dbReference>
<accession>A0A024G673</accession>
<protein>
    <recommendedName>
        <fullName evidence="3">Telomere length regulation protein conserved domain-containing protein</fullName>
    </recommendedName>
</protein>
<feature type="domain" description="Telomere length regulation protein conserved" evidence="3">
    <location>
        <begin position="596"/>
        <end position="704"/>
    </location>
</feature>
<evidence type="ECO:0000313" key="4">
    <source>
        <dbReference type="EMBL" id="CCI41810.1"/>
    </source>
</evidence>
<name>A0A024G673_9STRA</name>
<proteinExistence type="inferred from homology"/>
<dbReference type="Gene3D" id="1.25.40.720">
    <property type="entry name" value="Telomere length regulation protein 2, C-terminal domain"/>
    <property type="match status" value="2"/>
</dbReference>
<organism evidence="4 5">
    <name type="scientific">Albugo candida</name>
    <dbReference type="NCBI Taxonomy" id="65357"/>
    <lineage>
        <taxon>Eukaryota</taxon>
        <taxon>Sar</taxon>
        <taxon>Stramenopiles</taxon>
        <taxon>Oomycota</taxon>
        <taxon>Peronosporomycetes</taxon>
        <taxon>Albuginales</taxon>
        <taxon>Albuginaceae</taxon>
        <taxon>Albugo</taxon>
    </lineage>
</organism>
<dbReference type="PANTHER" id="PTHR15830">
    <property type="entry name" value="TELOMERE LENGTH REGULATION PROTEIN TEL2 FAMILY MEMBER"/>
    <property type="match status" value="1"/>
</dbReference>
<dbReference type="EMBL" id="CAIX01000025">
    <property type="protein sequence ID" value="CCI41810.1"/>
    <property type="molecule type" value="Genomic_DNA"/>
</dbReference>
<dbReference type="AlphaFoldDB" id="A0A024G673"/>
<evidence type="ECO:0000256" key="1">
    <source>
        <dbReference type="ARBA" id="ARBA00006133"/>
    </source>
</evidence>
<dbReference type="InterPro" id="IPR038528">
    <property type="entry name" value="TEL2_C_sf"/>
</dbReference>
<dbReference type="InterPro" id="IPR051970">
    <property type="entry name" value="TEL2_Regulation"/>
</dbReference>
<comment type="similarity">
    <text evidence="1">Belongs to the TEL2 family.</text>
</comment>
<gene>
    <name evidence="4" type="ORF">BN9_025940</name>
</gene>
<dbReference type="GO" id="GO:0005829">
    <property type="term" value="C:cytosol"/>
    <property type="evidence" value="ECO:0007669"/>
    <property type="project" value="TreeGrafter"/>
</dbReference>
<dbReference type="InterPro" id="IPR019337">
    <property type="entry name" value="Telomere_length_regulation_dom"/>
</dbReference>
<dbReference type="InParanoid" id="A0A024G673"/>
<keyword evidence="5" id="KW-1185">Reference proteome</keyword>
<dbReference type="PANTHER" id="PTHR15830:SF10">
    <property type="entry name" value="TELOMERE LENGTH REGULATION PROTEIN TEL2 HOMOLOG"/>
    <property type="match status" value="1"/>
</dbReference>